<dbReference type="Proteomes" id="UP000004030">
    <property type="component" value="Unassembled WGS sequence"/>
</dbReference>
<evidence type="ECO:0000313" key="3">
    <source>
        <dbReference type="Proteomes" id="UP000004030"/>
    </source>
</evidence>
<organism evidence="2 3">
    <name type="scientific">Novosphingobium pentaromativorans US6-1</name>
    <dbReference type="NCBI Taxonomy" id="1088721"/>
    <lineage>
        <taxon>Bacteria</taxon>
        <taxon>Pseudomonadati</taxon>
        <taxon>Pseudomonadota</taxon>
        <taxon>Alphaproteobacteria</taxon>
        <taxon>Sphingomonadales</taxon>
        <taxon>Sphingomonadaceae</taxon>
        <taxon>Novosphingobium</taxon>
    </lineage>
</organism>
<sequence length="332" mass="35694">MSVTVMPMIISRTKARLGISACILTLFGATSLLAREAPATPGEGSANAPVAAAATSPQAPVAVKPVPATPGLWKIADDDTTIYLFGTIHILPEATDWYSGPVAKAFNSSKLLVTEAIIDSPADLQKEFLTKAVRTDGKTLREALPEKERSAYEKAMTDLGVPVNAFDRFEPWYAALLLSSLPMQKAGYKSENGVESQIEALAKEHGLAREALETAAYQIDLFDSLPADAQENYLGEVLDQLPTMRDDLARLIAAWKAGRAEELAEILNAGETDKRVRQVLLTNRNAAWAKWLKARLDEPGTVFVAVGAGHLAGEDSVQEQLAAQGVPSTRLQ</sequence>
<feature type="signal peptide" evidence="1">
    <location>
        <begin position="1"/>
        <end position="34"/>
    </location>
</feature>
<dbReference type="eggNOG" id="COG3735">
    <property type="taxonomic scope" value="Bacteria"/>
</dbReference>
<gene>
    <name evidence="2" type="ORF">NSU_4390</name>
</gene>
<keyword evidence="3" id="KW-1185">Reference proteome</keyword>
<feature type="chain" id="PRO_5003488332" description="TraB/GumN family protein" evidence="1">
    <location>
        <begin position="35"/>
        <end position="332"/>
    </location>
</feature>
<keyword evidence="1" id="KW-0732">Signal</keyword>
<dbReference type="InterPro" id="IPR047111">
    <property type="entry name" value="YbaP-like"/>
</dbReference>
<dbReference type="InterPro" id="IPR002816">
    <property type="entry name" value="TraB/PrgY/GumN_fam"/>
</dbReference>
<comment type="caution">
    <text evidence="2">The sequence shown here is derived from an EMBL/GenBank/DDBJ whole genome shotgun (WGS) entry which is preliminary data.</text>
</comment>
<accession>G6EJ70</accession>
<dbReference type="AlphaFoldDB" id="G6EJ70"/>
<name>G6EJ70_9SPHN</name>
<dbReference type="Pfam" id="PF01963">
    <property type="entry name" value="TraB_PrgY_gumN"/>
    <property type="match status" value="1"/>
</dbReference>
<proteinExistence type="predicted"/>
<protein>
    <recommendedName>
        <fullName evidence="4">TraB/GumN family protein</fullName>
    </recommendedName>
</protein>
<dbReference type="PANTHER" id="PTHR40590">
    <property type="entry name" value="CYTOPLASMIC PROTEIN-RELATED"/>
    <property type="match status" value="1"/>
</dbReference>
<dbReference type="CDD" id="cd14789">
    <property type="entry name" value="Tiki"/>
    <property type="match status" value="1"/>
</dbReference>
<evidence type="ECO:0008006" key="4">
    <source>
        <dbReference type="Google" id="ProtNLM"/>
    </source>
</evidence>
<dbReference type="EMBL" id="AGFM01000066">
    <property type="protein sequence ID" value="EHJ58655.1"/>
    <property type="molecule type" value="Genomic_DNA"/>
</dbReference>
<reference evidence="2 3" key="1">
    <citation type="journal article" date="2012" name="J. Bacteriol.">
        <title>Genome sequence of benzo(a)pyrene-degrading bacterium Novosphingobium pentaromativorans US6-1.</title>
        <authorList>
            <person name="Luo Y.R."/>
            <person name="Kang S.G."/>
            <person name="Kim S.J."/>
            <person name="Kim M.R."/>
            <person name="Li N."/>
            <person name="Lee J.H."/>
            <person name="Kwon K.K."/>
        </authorList>
    </citation>
    <scope>NUCLEOTIDE SEQUENCE [LARGE SCALE GENOMIC DNA]</scope>
    <source>
        <strain evidence="2 3">US6-1</strain>
    </source>
</reference>
<dbReference type="PANTHER" id="PTHR40590:SF1">
    <property type="entry name" value="CYTOPLASMIC PROTEIN"/>
    <property type="match status" value="1"/>
</dbReference>
<evidence type="ECO:0000313" key="2">
    <source>
        <dbReference type="EMBL" id="EHJ58655.1"/>
    </source>
</evidence>
<dbReference type="PATRIC" id="fig|1088721.3.peg.4327"/>
<dbReference type="STRING" id="1088721.JI59_03910"/>
<evidence type="ECO:0000256" key="1">
    <source>
        <dbReference type="SAM" id="SignalP"/>
    </source>
</evidence>